<evidence type="ECO:0000256" key="2">
    <source>
        <dbReference type="SAM" id="MobiDB-lite"/>
    </source>
</evidence>
<gene>
    <name evidence="4" type="ORF">DXC39_27710</name>
</gene>
<feature type="region of interest" description="Disordered" evidence="2">
    <location>
        <begin position="101"/>
        <end position="132"/>
    </location>
</feature>
<feature type="compositionally biased region" description="Gly residues" evidence="2">
    <location>
        <begin position="101"/>
        <end position="122"/>
    </location>
</feature>
<dbReference type="Pfam" id="PF19085">
    <property type="entry name" value="Choline_bind_2"/>
    <property type="match status" value="1"/>
</dbReference>
<dbReference type="AlphaFoldDB" id="A0A3E4TUU9"/>
<comment type="caution">
    <text evidence="4">The sequence shown here is derived from an EMBL/GenBank/DDBJ whole genome shotgun (WGS) entry which is preliminary data.</text>
</comment>
<organism evidence="4 5">
    <name type="scientific">Hungatella hathewayi</name>
    <dbReference type="NCBI Taxonomy" id="154046"/>
    <lineage>
        <taxon>Bacteria</taxon>
        <taxon>Bacillati</taxon>
        <taxon>Bacillota</taxon>
        <taxon>Clostridia</taxon>
        <taxon>Lachnospirales</taxon>
        <taxon>Lachnospiraceae</taxon>
        <taxon>Hungatella</taxon>
    </lineage>
</organism>
<accession>A0A3E4TUU9</accession>
<feature type="signal peptide" evidence="3">
    <location>
        <begin position="1"/>
        <end position="24"/>
    </location>
</feature>
<reference evidence="4 5" key="1">
    <citation type="submission" date="2018-08" db="EMBL/GenBank/DDBJ databases">
        <title>A genome reference for cultivated species of the human gut microbiota.</title>
        <authorList>
            <person name="Zou Y."/>
            <person name="Xue W."/>
            <person name="Luo G."/>
        </authorList>
    </citation>
    <scope>NUCLEOTIDE SEQUENCE [LARGE SCALE GENOMIC DNA]</scope>
    <source>
        <strain evidence="4 5">TF05-11AC</strain>
    </source>
</reference>
<evidence type="ECO:0000313" key="4">
    <source>
        <dbReference type="EMBL" id="RGL95824.1"/>
    </source>
</evidence>
<sequence>MKKYMSLIAITAVMVAGASMNCYAAGWQHNQNGWWWQNEDASWPAASWQWLDGNGDGIAECYYFDSTGYMLAGTVTPDGFQVDSEGRWIVNGMIQTKNVGGQSGGMGSVGSGGVGSTGGTTGSGNNPYQGNRTVTGRYDITSSGEALEDAYYTPLDHTDVTAINDPDKYCELMNLYINGDDSLGSGDNWRVDWSKPVSESGQSNIYYYYNSFGDSRNQAGSFYKTVKVSKSRPFEAHQGSAIFEIRVYAFEDGYMLVNTTRNGIYFNERGEAVVNNAVVKHTNYCYYGDVHWHTTLRDKKEFYWDDPIIYEGYPIFYHNRYMNGGSDKNERPSIIGYGFGDCCGDIYDFED</sequence>
<protein>
    <submittedName>
        <fullName evidence="4">Uncharacterized protein</fullName>
    </submittedName>
</protein>
<proteinExistence type="predicted"/>
<keyword evidence="3" id="KW-0732">Signal</keyword>
<keyword evidence="1" id="KW-0677">Repeat</keyword>
<name>A0A3E4TUU9_9FIRM</name>
<evidence type="ECO:0000256" key="3">
    <source>
        <dbReference type="SAM" id="SignalP"/>
    </source>
</evidence>
<evidence type="ECO:0000313" key="5">
    <source>
        <dbReference type="Proteomes" id="UP000261257"/>
    </source>
</evidence>
<dbReference type="InterPro" id="IPR018337">
    <property type="entry name" value="Cell_wall/Cho-bd_repeat"/>
</dbReference>
<dbReference type="RefSeq" id="WP_117623779.1">
    <property type="nucleotide sequence ID" value="NZ_JBDMEE010000059.1"/>
</dbReference>
<dbReference type="SUPFAM" id="SSF69360">
    <property type="entry name" value="Cell wall binding repeat"/>
    <property type="match status" value="1"/>
</dbReference>
<dbReference type="EMBL" id="QSSQ01000044">
    <property type="protein sequence ID" value="RGL95824.1"/>
    <property type="molecule type" value="Genomic_DNA"/>
</dbReference>
<dbReference type="Gene3D" id="2.10.270.10">
    <property type="entry name" value="Cholin Binding"/>
    <property type="match status" value="1"/>
</dbReference>
<evidence type="ECO:0000256" key="1">
    <source>
        <dbReference type="ARBA" id="ARBA00022737"/>
    </source>
</evidence>
<feature type="chain" id="PRO_5044275411" evidence="3">
    <location>
        <begin position="25"/>
        <end position="351"/>
    </location>
</feature>
<dbReference type="Proteomes" id="UP000261257">
    <property type="component" value="Unassembled WGS sequence"/>
</dbReference>